<organism evidence="5 6">
    <name type="scientific">Bicyclus anynana</name>
    <name type="common">Squinting bush brown butterfly</name>
    <dbReference type="NCBI Taxonomy" id="110368"/>
    <lineage>
        <taxon>Eukaryota</taxon>
        <taxon>Metazoa</taxon>
        <taxon>Ecdysozoa</taxon>
        <taxon>Arthropoda</taxon>
        <taxon>Hexapoda</taxon>
        <taxon>Insecta</taxon>
        <taxon>Pterygota</taxon>
        <taxon>Neoptera</taxon>
        <taxon>Endopterygota</taxon>
        <taxon>Lepidoptera</taxon>
        <taxon>Glossata</taxon>
        <taxon>Ditrysia</taxon>
        <taxon>Papilionoidea</taxon>
        <taxon>Nymphalidae</taxon>
        <taxon>Satyrinae</taxon>
        <taxon>Satyrini</taxon>
        <taxon>Mycalesina</taxon>
        <taxon>Bicyclus</taxon>
    </lineage>
</organism>
<dbReference type="GeneID" id="112052880"/>
<evidence type="ECO:0000256" key="2">
    <source>
        <dbReference type="ARBA" id="ARBA00023163"/>
    </source>
</evidence>
<gene>
    <name evidence="6" type="primary">LOC112052880</name>
</gene>
<accession>A0ABM3LXT5</accession>
<keyword evidence="1" id="KW-0805">Transcription regulation</keyword>
<feature type="region of interest" description="Disordered" evidence="4">
    <location>
        <begin position="149"/>
        <end position="205"/>
    </location>
</feature>
<evidence type="ECO:0000313" key="6">
    <source>
        <dbReference type="RefSeq" id="XP_052743891.1"/>
    </source>
</evidence>
<feature type="compositionally biased region" description="Basic and acidic residues" evidence="4">
    <location>
        <begin position="159"/>
        <end position="171"/>
    </location>
</feature>
<dbReference type="PANTHER" id="PTHR16088:SF3">
    <property type="entry name" value="GON-4-LIKE PROTEIN"/>
    <property type="match status" value="1"/>
</dbReference>
<keyword evidence="2" id="KW-0804">Transcription</keyword>
<evidence type="ECO:0000313" key="5">
    <source>
        <dbReference type="Proteomes" id="UP001652582"/>
    </source>
</evidence>
<proteinExistence type="predicted"/>
<dbReference type="Proteomes" id="UP001652582">
    <property type="component" value="Chromosome 20"/>
</dbReference>
<feature type="compositionally biased region" description="Low complexity" evidence="4">
    <location>
        <begin position="9"/>
        <end position="20"/>
    </location>
</feature>
<evidence type="ECO:0000256" key="3">
    <source>
        <dbReference type="ARBA" id="ARBA00023242"/>
    </source>
</evidence>
<feature type="compositionally biased region" description="Polar residues" evidence="4">
    <location>
        <begin position="1241"/>
        <end position="1254"/>
    </location>
</feature>
<dbReference type="InterPro" id="IPR052435">
    <property type="entry name" value="YY1-Transcr_Regul"/>
</dbReference>
<keyword evidence="5" id="KW-1185">Reference proteome</keyword>
<reference evidence="6" key="1">
    <citation type="submission" date="2025-08" db="UniProtKB">
        <authorList>
            <consortium name="RefSeq"/>
        </authorList>
    </citation>
    <scope>IDENTIFICATION</scope>
</reference>
<feature type="region of interest" description="Disordered" evidence="4">
    <location>
        <begin position="1241"/>
        <end position="1278"/>
    </location>
</feature>
<protein>
    <submittedName>
        <fullName evidence="6">Uncharacterized protein LOC112052880</fullName>
    </submittedName>
</protein>
<feature type="compositionally biased region" description="Acidic residues" evidence="4">
    <location>
        <begin position="1296"/>
        <end position="1317"/>
    </location>
</feature>
<feature type="compositionally biased region" description="Polar residues" evidence="4">
    <location>
        <begin position="176"/>
        <end position="189"/>
    </location>
</feature>
<sequence>MNNSEGKQVSNSVVPVNNSKTKPKIRTRKRKRHNSESSSDVDDLPDNTLETEKNLHISAKKNNLDEVSVKKILKKVVTNDHVLAFVKLREEEEGPGTEDVLQPKFTRAKAKELMKVSPRMPQWPIELTPIKHIPVKTRPEVTALIAQELPDDEDDDEYEPTHDESDEDHGLESCSDLDSQPRTPATPLSQKKRSPTVVKDGPFKVPQEVSVSVRKKLNLEEEATIALRTRSKLSLSETPIEHIESSFIPPDELPMPDVDDLWNDFLSECLNPESKTNEEDDELDPEYNVAADPDANDEDEALEKSIIKISKKELTDLVTELMNVMPEGLENQLPNATGDSQRTNGAADVGPNKVQNINEVQTHWEGKQEPLSDDEAETTNIASKITFESTNVVSRVSIGKTEVADVDENEAEQDQLNSTVVLKTESPTVVSSNMPAAVTRSVTISVEEREHPVLGGSEPALEPPAPLRHLVPPPPVKVNIEVTTPVQMSPDQVSILQQQLRQHVQLAATNFLQLFVHPVHWSYAHKYRGYLDSFKEIVSKNPKSVVDVCNLTPAIDLVNSWDLAVSANTKENKKMVEFIQAEVEKCHKRSTCNNYYVADFPELFKKVVANSTVFLYPYLLPPMPYRSFRTHRRYNYLKSEDELIVLGIDQFWQYIENNPELFKPPAKLHPRRRWGLMLTVRLVCKHMLPWISPKAMLNHIQCTRRTEDNRNPIVKYFTDKTIEPVKHAILPFNPKMTLYEHPEIEMPRLWIKYLAKNSKRFKHCPSRRYDAVQPPRGIEIKTGQVLGPTEKEALPIEFIKPIYSNRINVLPRTPKITFPDKVDVNIATTLSEVGSDNNFLVAANLFTVVDTGDGAKLMPLKLQTNTVNSSTEPICSPAVVDSNTHVQKNSEFADIVIKNNCIVITPKVIPPTKSLEKHCPCCELLRKICKLRQTHITDFFVSNRVKEKKCECRNKNYPNITNKLKMLVNCFKTQSNVLYTQLLQRLDKRYVGNDVKNESTDFNLEDFATAISYQCKVMARATVIRNINVKRAIQIAFSKFNTETGEPIKLAEKLFKIFDVDLADMYTEFLGFLTADQADSIGKFEEYFIRNCVRDLIQKIEAQVDDMVKRCSLLNQMKQMFSSKSTTACDICCGLLRDLEQYPELARHVFSLFPHRRQQHKSTTACDICCGLLRDLEQYPELQMCSSKSTTACDICCGLPRDLEQYPELARHVFSLFPHRRQQQQNVLGHKTHNIQEITSHGVTEENNSIGSSETSDKRTEVTQHSNTELRNKSPKVSDSVAKETLIVMDYEADNSCSEEELGIDMDEENEENEEETSADRREDERVQLVTRTAYEALDTPELTITKTEIQDHSETDMSMLIMSEDESIKTEPVDWTRDEDKLILEMLKQFLTPQERSDKTIVEIIKEKDLLNIITKKLTDKSLNDVTERVLYLLQILILSDYEKEK</sequence>
<evidence type="ECO:0000256" key="4">
    <source>
        <dbReference type="SAM" id="MobiDB-lite"/>
    </source>
</evidence>
<dbReference type="RefSeq" id="XP_052743891.1">
    <property type="nucleotide sequence ID" value="XM_052887931.1"/>
</dbReference>
<feature type="compositionally biased region" description="Basic and acidic residues" evidence="4">
    <location>
        <begin position="1255"/>
        <end position="1272"/>
    </location>
</feature>
<feature type="region of interest" description="Disordered" evidence="4">
    <location>
        <begin position="1296"/>
        <end position="1325"/>
    </location>
</feature>
<feature type="compositionally biased region" description="Basic residues" evidence="4">
    <location>
        <begin position="21"/>
        <end position="33"/>
    </location>
</feature>
<evidence type="ECO:0000256" key="1">
    <source>
        <dbReference type="ARBA" id="ARBA00023015"/>
    </source>
</evidence>
<keyword evidence="3" id="KW-0539">Nucleus</keyword>
<feature type="compositionally biased region" description="Acidic residues" evidence="4">
    <location>
        <begin position="149"/>
        <end position="158"/>
    </location>
</feature>
<dbReference type="PANTHER" id="PTHR16088">
    <property type="entry name" value="YY1 ASSOCIATED PROTEIN-RELATED"/>
    <property type="match status" value="1"/>
</dbReference>
<name>A0ABM3LXT5_BICAN</name>
<feature type="region of interest" description="Disordered" evidence="4">
    <location>
        <begin position="1"/>
        <end position="48"/>
    </location>
</feature>